<dbReference type="AlphaFoldDB" id="A0A388JRP2"/>
<keyword evidence="3" id="KW-1185">Reference proteome</keyword>
<feature type="compositionally biased region" description="Basic and acidic residues" evidence="1">
    <location>
        <begin position="1"/>
        <end position="13"/>
    </location>
</feature>
<dbReference type="PANTHER" id="PTHR36806">
    <property type="entry name" value="ADENINE PHOSPHORIBOSYLTRANSFERASE"/>
    <property type="match status" value="1"/>
</dbReference>
<protein>
    <submittedName>
        <fullName evidence="2">Uncharacterized protein</fullName>
    </submittedName>
</protein>
<evidence type="ECO:0000313" key="2">
    <source>
        <dbReference type="EMBL" id="GBG60443.1"/>
    </source>
</evidence>
<comment type="caution">
    <text evidence="2">The sequence shown here is derived from an EMBL/GenBank/DDBJ whole genome shotgun (WGS) entry which is preliminary data.</text>
</comment>
<reference evidence="2 3" key="1">
    <citation type="journal article" date="2018" name="Cell">
        <title>The Chara Genome: Secondary Complexity and Implications for Plant Terrestrialization.</title>
        <authorList>
            <person name="Nishiyama T."/>
            <person name="Sakayama H."/>
            <person name="Vries J.D."/>
            <person name="Buschmann H."/>
            <person name="Saint-Marcoux D."/>
            <person name="Ullrich K.K."/>
            <person name="Haas F.B."/>
            <person name="Vanderstraeten L."/>
            <person name="Becker D."/>
            <person name="Lang D."/>
            <person name="Vosolsobe S."/>
            <person name="Rombauts S."/>
            <person name="Wilhelmsson P.K.I."/>
            <person name="Janitza P."/>
            <person name="Kern R."/>
            <person name="Heyl A."/>
            <person name="Rumpler F."/>
            <person name="Villalobos L.I.A.C."/>
            <person name="Clay J.M."/>
            <person name="Skokan R."/>
            <person name="Toyoda A."/>
            <person name="Suzuki Y."/>
            <person name="Kagoshima H."/>
            <person name="Schijlen E."/>
            <person name="Tajeshwar N."/>
            <person name="Catarino B."/>
            <person name="Hetherington A.J."/>
            <person name="Saltykova A."/>
            <person name="Bonnot C."/>
            <person name="Breuninger H."/>
            <person name="Symeonidi A."/>
            <person name="Radhakrishnan G.V."/>
            <person name="Van Nieuwerburgh F."/>
            <person name="Deforce D."/>
            <person name="Chang C."/>
            <person name="Karol K.G."/>
            <person name="Hedrich R."/>
            <person name="Ulvskov P."/>
            <person name="Glockner G."/>
            <person name="Delwiche C.F."/>
            <person name="Petrasek J."/>
            <person name="Van de Peer Y."/>
            <person name="Friml J."/>
            <person name="Beilby M."/>
            <person name="Dolan L."/>
            <person name="Kohara Y."/>
            <person name="Sugano S."/>
            <person name="Fujiyama A."/>
            <person name="Delaux P.-M."/>
            <person name="Quint M."/>
            <person name="TheiBen G."/>
            <person name="Hagemann M."/>
            <person name="Harholt J."/>
            <person name="Dunand C."/>
            <person name="Zachgo S."/>
            <person name="Langdale J."/>
            <person name="Maumus F."/>
            <person name="Straeten D.V.D."/>
            <person name="Gould S.B."/>
            <person name="Rensing S.A."/>
        </authorList>
    </citation>
    <scope>NUCLEOTIDE SEQUENCE [LARGE SCALE GENOMIC DNA]</scope>
    <source>
        <strain evidence="2 3">S276</strain>
    </source>
</reference>
<feature type="compositionally biased region" description="Low complexity" evidence="1">
    <location>
        <begin position="70"/>
        <end position="79"/>
    </location>
</feature>
<feature type="region of interest" description="Disordered" evidence="1">
    <location>
        <begin position="1"/>
        <end position="79"/>
    </location>
</feature>
<dbReference type="Proteomes" id="UP000265515">
    <property type="component" value="Unassembled WGS sequence"/>
</dbReference>
<sequence>MARRVDSGGDRDPFSGASASPSPLPSPYSPSSSPTSSSSSSASFSSSSSSPSLSSSSSSSLPSPSPSPSPSFSSSSSPPSPSSCSAWGSLWRPSCGWSDRRDLRRLGGIGRCSSSGRSRKASRSLAMVTAMVVLALVCSPIPEVSASSPAVELIKGIGNLAKGSQALLRRLARERERRKDSRGEEQIQRLLDSLKSSFVWWKGAFGMGYDFASNYFWKKSPTVRRLELGPALLKVDGLMVALDDFRQRASSSEWQRDGWIRDNWEKIARMARDLINDLLKIFDKTVSPRYTKFSE</sequence>
<accession>A0A388JRP2</accession>
<proteinExistence type="predicted"/>
<name>A0A388JRP2_CHABU</name>
<feature type="compositionally biased region" description="Low complexity" evidence="1">
    <location>
        <begin position="29"/>
        <end position="62"/>
    </location>
</feature>
<gene>
    <name evidence="2" type="ORF">CBR_g5618</name>
</gene>
<evidence type="ECO:0000313" key="3">
    <source>
        <dbReference type="Proteomes" id="UP000265515"/>
    </source>
</evidence>
<organism evidence="2 3">
    <name type="scientific">Chara braunii</name>
    <name type="common">Braun's stonewort</name>
    <dbReference type="NCBI Taxonomy" id="69332"/>
    <lineage>
        <taxon>Eukaryota</taxon>
        <taxon>Viridiplantae</taxon>
        <taxon>Streptophyta</taxon>
        <taxon>Charophyceae</taxon>
        <taxon>Charales</taxon>
        <taxon>Characeae</taxon>
        <taxon>Chara</taxon>
    </lineage>
</organism>
<dbReference type="EMBL" id="BFEA01000011">
    <property type="protein sequence ID" value="GBG60443.1"/>
    <property type="molecule type" value="Genomic_DNA"/>
</dbReference>
<evidence type="ECO:0000256" key="1">
    <source>
        <dbReference type="SAM" id="MobiDB-lite"/>
    </source>
</evidence>
<dbReference type="Gramene" id="GBG60443">
    <property type="protein sequence ID" value="GBG60443"/>
    <property type="gene ID" value="CBR_g5618"/>
</dbReference>